<evidence type="ECO:0000256" key="5">
    <source>
        <dbReference type="ARBA" id="ARBA00023004"/>
    </source>
</evidence>
<keyword evidence="6" id="KW-0472">Membrane</keyword>
<keyword evidence="8" id="KW-1185">Reference proteome</keyword>
<dbReference type="Proteomes" id="UP001391051">
    <property type="component" value="Unassembled WGS sequence"/>
</dbReference>
<keyword evidence="4" id="KW-0479">Metal-binding</keyword>
<dbReference type="InterPro" id="IPR001128">
    <property type="entry name" value="Cyt_P450"/>
</dbReference>
<comment type="similarity">
    <text evidence="2">Belongs to the cytochrome P450 family.</text>
</comment>
<evidence type="ECO:0000313" key="7">
    <source>
        <dbReference type="EMBL" id="KAK7937819.1"/>
    </source>
</evidence>
<organism evidence="7 8">
    <name type="scientific">Apiospora aurea</name>
    <dbReference type="NCBI Taxonomy" id="335848"/>
    <lineage>
        <taxon>Eukaryota</taxon>
        <taxon>Fungi</taxon>
        <taxon>Dikarya</taxon>
        <taxon>Ascomycota</taxon>
        <taxon>Pezizomycotina</taxon>
        <taxon>Sordariomycetes</taxon>
        <taxon>Xylariomycetidae</taxon>
        <taxon>Amphisphaeriales</taxon>
        <taxon>Apiosporaceae</taxon>
        <taxon>Apiospora</taxon>
    </lineage>
</organism>
<keyword evidence="6" id="KW-0812">Transmembrane</keyword>
<comment type="caution">
    <text evidence="7">The sequence shown here is derived from an EMBL/GenBank/DDBJ whole genome shotgun (WGS) entry which is preliminary data.</text>
</comment>
<dbReference type="EMBL" id="JAQQWE010000010">
    <property type="protein sequence ID" value="KAK7937819.1"/>
    <property type="molecule type" value="Genomic_DNA"/>
</dbReference>
<name>A0ABR1PTP1_9PEZI</name>
<dbReference type="InterPro" id="IPR050121">
    <property type="entry name" value="Cytochrome_P450_monoxygenase"/>
</dbReference>
<evidence type="ECO:0000256" key="6">
    <source>
        <dbReference type="SAM" id="Phobius"/>
    </source>
</evidence>
<evidence type="ECO:0000313" key="8">
    <source>
        <dbReference type="Proteomes" id="UP001391051"/>
    </source>
</evidence>
<dbReference type="PRINTS" id="PR00463">
    <property type="entry name" value="EP450I"/>
</dbReference>
<evidence type="ECO:0000256" key="4">
    <source>
        <dbReference type="ARBA" id="ARBA00022723"/>
    </source>
</evidence>
<dbReference type="PANTHER" id="PTHR24305">
    <property type="entry name" value="CYTOCHROME P450"/>
    <property type="match status" value="1"/>
</dbReference>
<dbReference type="GeneID" id="92083971"/>
<comment type="cofactor">
    <cofactor evidence="1">
        <name>heme</name>
        <dbReference type="ChEBI" id="CHEBI:30413"/>
    </cofactor>
</comment>
<protein>
    <recommendedName>
        <fullName evidence="9">Cytochrome P450</fullName>
    </recommendedName>
</protein>
<dbReference type="PANTHER" id="PTHR24305:SF232">
    <property type="entry name" value="P450, PUTATIVE (EUROFUNG)-RELATED"/>
    <property type="match status" value="1"/>
</dbReference>
<keyword evidence="6" id="KW-1133">Transmembrane helix</keyword>
<evidence type="ECO:0000256" key="3">
    <source>
        <dbReference type="ARBA" id="ARBA00022617"/>
    </source>
</evidence>
<feature type="transmembrane region" description="Helical" evidence="6">
    <location>
        <begin position="12"/>
        <end position="34"/>
    </location>
</feature>
<dbReference type="Pfam" id="PF00067">
    <property type="entry name" value="p450"/>
    <property type="match status" value="1"/>
</dbReference>
<dbReference type="InterPro" id="IPR002401">
    <property type="entry name" value="Cyt_P450_E_grp-I"/>
</dbReference>
<reference evidence="7 8" key="1">
    <citation type="submission" date="2023-01" db="EMBL/GenBank/DDBJ databases">
        <title>Analysis of 21 Apiospora genomes using comparative genomics revels a genus with tremendous synthesis potential of carbohydrate active enzymes and secondary metabolites.</title>
        <authorList>
            <person name="Sorensen T."/>
        </authorList>
    </citation>
    <scope>NUCLEOTIDE SEQUENCE [LARGE SCALE GENOMIC DNA]</scope>
    <source>
        <strain evidence="7 8">CBS 24483</strain>
    </source>
</reference>
<dbReference type="Gene3D" id="1.10.630.10">
    <property type="entry name" value="Cytochrome P450"/>
    <property type="match status" value="1"/>
</dbReference>
<keyword evidence="3" id="KW-0349">Heme</keyword>
<dbReference type="InterPro" id="IPR036396">
    <property type="entry name" value="Cyt_P450_sf"/>
</dbReference>
<sequence>MESLRESLKSLNGPLVLGQLLMGLLVTVFIWRAYLSPIADVPGPIWASVTRLWHMKEIYDGKQNLKILKLHDKHGHFVRIGPDEVSVTHPEAIKKLILTPQYKGHWYAMMKFPDWRFRTPMAVLEPKAKVELSKQLSSAYTMSNVIKSEEHITSVIERLLQKMDSYAAKHEPMDLARQVFFIYTAFDIVGEVVFSRPFGFVEKGIDIDDSIAQTLGFECYISIAAFAQWLRDFSMVANPIITCLGVLPTNYLAVTSNKALDARKQNQDARFDFVAHWLKTHEQNPDKLSYRDVQSAVMANVGAGSDTVSCALQSFVYHMIRCPEAWDRLRQEIDDAGLMDGVVSYTDASQLPCLQACIKETLRIFHPVPMGTPRIVPKGGVEIGGRYFPAGVILSLNTFSMNLSGAVWGPDAKQFKPERWMEGDVTAMEKRYLPFSGGIGACVGQHLARIELSKILATIVRDYDIRQVDPEQEWTYY</sequence>
<dbReference type="PRINTS" id="PR00385">
    <property type="entry name" value="P450"/>
</dbReference>
<proteinExistence type="inferred from homology"/>
<dbReference type="CDD" id="cd11060">
    <property type="entry name" value="CYP57A1-like"/>
    <property type="match status" value="1"/>
</dbReference>
<evidence type="ECO:0000256" key="1">
    <source>
        <dbReference type="ARBA" id="ARBA00001971"/>
    </source>
</evidence>
<feature type="non-terminal residue" evidence="7">
    <location>
        <position position="477"/>
    </location>
</feature>
<evidence type="ECO:0008006" key="9">
    <source>
        <dbReference type="Google" id="ProtNLM"/>
    </source>
</evidence>
<dbReference type="RefSeq" id="XP_066693147.1">
    <property type="nucleotide sequence ID" value="XM_066850909.1"/>
</dbReference>
<accession>A0ABR1PTP1</accession>
<dbReference type="SUPFAM" id="SSF48264">
    <property type="entry name" value="Cytochrome P450"/>
    <property type="match status" value="1"/>
</dbReference>
<gene>
    <name evidence="7" type="ORF">PG986_014687</name>
</gene>
<keyword evidence="5" id="KW-0408">Iron</keyword>
<evidence type="ECO:0000256" key="2">
    <source>
        <dbReference type="ARBA" id="ARBA00010617"/>
    </source>
</evidence>